<feature type="compositionally biased region" description="Low complexity" evidence="1">
    <location>
        <begin position="331"/>
        <end position="350"/>
    </location>
</feature>
<dbReference type="EMBL" id="ALIE01000033">
    <property type="protein sequence ID" value="EJS44444.1"/>
    <property type="molecule type" value="Genomic_DNA"/>
</dbReference>
<evidence type="ECO:0000313" key="3">
    <source>
        <dbReference type="EMBL" id="EJS44444.1"/>
    </source>
</evidence>
<accession>J8QA20</accession>
<keyword evidence="4" id="KW-1185">Reference proteome</keyword>
<dbReference type="OrthoDB" id="4062958at2759"/>
<keyword evidence="2" id="KW-1133">Transmembrane helix</keyword>
<keyword evidence="2" id="KW-0472">Membrane</keyword>
<keyword evidence="2" id="KW-0812">Transmembrane</keyword>
<comment type="caution">
    <text evidence="3">The sequence shown here is derived from an EMBL/GenBank/DDBJ whole genome shotgun (WGS) entry which is preliminary data.</text>
</comment>
<evidence type="ECO:0000256" key="1">
    <source>
        <dbReference type="SAM" id="MobiDB-lite"/>
    </source>
</evidence>
<organism evidence="3 4">
    <name type="scientific">Saccharomyces arboricola (strain H-6 / AS 2.3317 / CBS 10644)</name>
    <name type="common">Yeast</name>
    <dbReference type="NCBI Taxonomy" id="1160507"/>
    <lineage>
        <taxon>Eukaryota</taxon>
        <taxon>Fungi</taxon>
        <taxon>Dikarya</taxon>
        <taxon>Ascomycota</taxon>
        <taxon>Saccharomycotina</taxon>
        <taxon>Saccharomycetes</taxon>
        <taxon>Saccharomycetales</taxon>
        <taxon>Saccharomycetaceae</taxon>
        <taxon>Saccharomyces</taxon>
    </lineage>
</organism>
<gene>
    <name evidence="3" type="ORF">SU7_0440</name>
</gene>
<name>J8QA20_SACAR</name>
<evidence type="ECO:0000313" key="4">
    <source>
        <dbReference type="Proteomes" id="UP000006968"/>
    </source>
</evidence>
<evidence type="ECO:0000256" key="2">
    <source>
        <dbReference type="SAM" id="Phobius"/>
    </source>
</evidence>
<dbReference type="AlphaFoldDB" id="J8QA20"/>
<dbReference type="Proteomes" id="UP000006968">
    <property type="component" value="Chromosome IV"/>
</dbReference>
<feature type="transmembrane region" description="Helical" evidence="2">
    <location>
        <begin position="220"/>
        <end position="243"/>
    </location>
</feature>
<dbReference type="HOGENOM" id="CLU_754699_0_0_1"/>
<sequence>MLLNVTSSRFINRQQHTNLDEATTKFLRSSLVTQFTTARFIEAEATINTECFYSPISSGQDLSLIGYNTPYSHNYTSSPRSLAVNYSSSVKSNITIDRWLISSPETLSSFPTSTTQPSTTELMTPLLTTFASTITSKTYSVFTSKNSLYVVYDQEYEITESTLTFNTHFPQTTVLKESNGPLAFTIPPNTITGNAKLYQVLSGALNTQDTSDESSKKTGVIVGSTVGVIIGVVVLIFIGFVMIRNKRNVNKGFSHDIGKRVSACGVVKEDSIPNPFLNELNYKGLARGESKQNPPENGGNIRRDNSSDSLYIAYPYYGIQGHESGRLSYLSSQNGSTGSSTEETGSNTSTITRPDIEQMNSFLREII</sequence>
<feature type="region of interest" description="Disordered" evidence="1">
    <location>
        <begin position="328"/>
        <end position="356"/>
    </location>
</feature>
<proteinExistence type="predicted"/>
<reference evidence="3 4" key="1">
    <citation type="journal article" date="2013" name="BMC Genomics">
        <title>High quality de novo sequencing and assembly of the Saccharomyces arboricolus genome.</title>
        <authorList>
            <person name="Liti G."/>
            <person name="Nguyen Ba A.N."/>
            <person name="Blythe M."/>
            <person name="Mueller C.A."/>
            <person name="Bergstroem A."/>
            <person name="Cubillos F.A."/>
            <person name="Dafhnis-Calas F."/>
            <person name="Khoshraftar S."/>
            <person name="Malla S."/>
            <person name="Mehta N."/>
            <person name="Siow C.C."/>
            <person name="Warringer J."/>
            <person name="Moses A.M."/>
            <person name="Louis E.J."/>
            <person name="Nieduszynski C.A."/>
        </authorList>
    </citation>
    <scope>NUCLEOTIDE SEQUENCE [LARGE SCALE GENOMIC DNA]</scope>
    <source>
        <strain evidence="4">H-6 / AS 2.3317 / CBS 10644</strain>
    </source>
</reference>
<protein>
    <submittedName>
        <fullName evidence="3">YDL211C</fullName>
    </submittedName>
</protein>